<evidence type="ECO:0000313" key="1">
    <source>
        <dbReference type="EMBL" id="OGF26341.1"/>
    </source>
</evidence>
<evidence type="ECO:0000313" key="2">
    <source>
        <dbReference type="Proteomes" id="UP000178367"/>
    </source>
</evidence>
<reference evidence="1 2" key="1">
    <citation type="journal article" date="2016" name="Nat. Commun.">
        <title>Thousands of microbial genomes shed light on interconnected biogeochemical processes in an aquifer system.</title>
        <authorList>
            <person name="Anantharaman K."/>
            <person name="Brown C.T."/>
            <person name="Hug L.A."/>
            <person name="Sharon I."/>
            <person name="Castelle C.J."/>
            <person name="Probst A.J."/>
            <person name="Thomas B.C."/>
            <person name="Singh A."/>
            <person name="Wilkins M.J."/>
            <person name="Karaoz U."/>
            <person name="Brodie E.L."/>
            <person name="Williams K.H."/>
            <person name="Hubbard S.S."/>
            <person name="Banfield J.F."/>
        </authorList>
    </citation>
    <scope>NUCLEOTIDE SEQUENCE [LARGE SCALE GENOMIC DNA]</scope>
</reference>
<accession>A0A1F5SJ73</accession>
<proteinExistence type="predicted"/>
<sequence length="65" mass="7733">MDEKTRELFGQFVGKHVFFEGNEYILREVGEFCGLSGQWLANEPNCYYEKVNVWVHYSRLVLWGL</sequence>
<gene>
    <name evidence="1" type="ORF">A2227_03605</name>
</gene>
<protein>
    <submittedName>
        <fullName evidence="1">Uncharacterized protein</fullName>
    </submittedName>
</protein>
<organism evidence="1 2">
    <name type="scientific">Candidatus Falkowbacteria bacterium RIFOXYA2_FULL_47_19</name>
    <dbReference type="NCBI Taxonomy" id="1797994"/>
    <lineage>
        <taxon>Bacteria</taxon>
        <taxon>Candidatus Falkowiibacteriota</taxon>
    </lineage>
</organism>
<dbReference type="EMBL" id="MFGB01000016">
    <property type="protein sequence ID" value="OGF26341.1"/>
    <property type="molecule type" value="Genomic_DNA"/>
</dbReference>
<dbReference type="STRING" id="1797994.A2227_03605"/>
<name>A0A1F5SJ73_9BACT</name>
<dbReference type="Proteomes" id="UP000178367">
    <property type="component" value="Unassembled WGS sequence"/>
</dbReference>
<dbReference type="AlphaFoldDB" id="A0A1F5SJ73"/>
<comment type="caution">
    <text evidence="1">The sequence shown here is derived from an EMBL/GenBank/DDBJ whole genome shotgun (WGS) entry which is preliminary data.</text>
</comment>